<keyword evidence="4" id="KW-1185">Reference proteome</keyword>
<sequence>MTDFWSLLGVPNQRDRLKADAVPSISDPAPYVPPLKKPRLSSLTLKRKKRESDPKAYRYKYADINGTAEQVYQSQVRALRVAILTDPQMIRLLDQQSHDDHSDDEPYDSDEGNPKERPNSLSVWEILSCGEDEDDSGTSDSEKSAVDFGGAEENRKTLFRCCFCDFTSGNNRVTAEHLLVAHLNGVVYCCTNCDYVASSSELLEAHKLVKHSD</sequence>
<evidence type="ECO:0000313" key="4">
    <source>
        <dbReference type="Proteomes" id="UP000479000"/>
    </source>
</evidence>
<protein>
    <recommendedName>
        <fullName evidence="2">C2H2-type domain-containing protein</fullName>
    </recommendedName>
</protein>
<evidence type="ECO:0000259" key="2">
    <source>
        <dbReference type="SMART" id="SM00355"/>
    </source>
</evidence>
<feature type="domain" description="C2H2-type" evidence="2">
    <location>
        <begin position="159"/>
        <end position="182"/>
    </location>
</feature>
<dbReference type="InterPro" id="IPR013087">
    <property type="entry name" value="Znf_C2H2_type"/>
</dbReference>
<gene>
    <name evidence="3" type="ORF">NTEN_LOCUS4296</name>
</gene>
<evidence type="ECO:0000313" key="3">
    <source>
        <dbReference type="EMBL" id="CAA9998002.1"/>
    </source>
</evidence>
<dbReference type="EMBL" id="CADCXU010006447">
    <property type="protein sequence ID" value="CAA9998002.1"/>
    <property type="molecule type" value="Genomic_DNA"/>
</dbReference>
<feature type="compositionally biased region" description="Acidic residues" evidence="1">
    <location>
        <begin position="102"/>
        <end position="111"/>
    </location>
</feature>
<reference evidence="3 4" key="1">
    <citation type="submission" date="2020-02" db="EMBL/GenBank/DDBJ databases">
        <authorList>
            <person name="Ferguson B K."/>
        </authorList>
    </citation>
    <scope>NUCLEOTIDE SEQUENCE [LARGE SCALE GENOMIC DNA]</scope>
</reference>
<feature type="region of interest" description="Disordered" evidence="1">
    <location>
        <begin position="96"/>
        <end position="118"/>
    </location>
</feature>
<dbReference type="Gene3D" id="3.30.160.60">
    <property type="entry name" value="Classic Zinc Finger"/>
    <property type="match status" value="1"/>
</dbReference>
<dbReference type="Proteomes" id="UP000479000">
    <property type="component" value="Unassembled WGS sequence"/>
</dbReference>
<organism evidence="3 4">
    <name type="scientific">Nesidiocoris tenuis</name>
    <dbReference type="NCBI Taxonomy" id="355587"/>
    <lineage>
        <taxon>Eukaryota</taxon>
        <taxon>Metazoa</taxon>
        <taxon>Ecdysozoa</taxon>
        <taxon>Arthropoda</taxon>
        <taxon>Hexapoda</taxon>
        <taxon>Insecta</taxon>
        <taxon>Pterygota</taxon>
        <taxon>Neoptera</taxon>
        <taxon>Paraneoptera</taxon>
        <taxon>Hemiptera</taxon>
        <taxon>Heteroptera</taxon>
        <taxon>Panheteroptera</taxon>
        <taxon>Cimicomorpha</taxon>
        <taxon>Miridae</taxon>
        <taxon>Dicyphina</taxon>
        <taxon>Nesidiocoris</taxon>
    </lineage>
</organism>
<dbReference type="SMART" id="SM00355">
    <property type="entry name" value="ZnF_C2H2"/>
    <property type="match status" value="2"/>
</dbReference>
<dbReference type="AlphaFoldDB" id="A0A6H5G814"/>
<name>A0A6H5G814_9HEMI</name>
<evidence type="ECO:0000256" key="1">
    <source>
        <dbReference type="SAM" id="MobiDB-lite"/>
    </source>
</evidence>
<feature type="domain" description="C2H2-type" evidence="2">
    <location>
        <begin position="188"/>
        <end position="211"/>
    </location>
</feature>
<proteinExistence type="predicted"/>
<accession>A0A6H5G814</accession>